<dbReference type="HOGENOM" id="CLU_132019_0_0_6"/>
<sequence length="177" mass="19838">MTTHKFIAGDVFPTIQLPTLDNNLINLSEPQNGADWKLVVVYRGKHCPLCTRYLNELETLKSRFLALGVDIVAVSADSEAQLTSHMAQLSVSFPIAYGLTIEQMQMLGLYISEPRSEQETDHIFAEPGLFVINEKGQVQVIDISNGPFVRPDLNVLLSGLEFIRNPENNYPIRGMYN</sequence>
<dbReference type="AlphaFoldDB" id="Q5E1J4"/>
<reference evidence="2 3" key="1">
    <citation type="journal article" date="2005" name="Proc. Natl. Acad. Sci. U.S.A.">
        <title>Complete genome sequence of Vibrio fischeri: a symbiotic bacterium with pathogenic congeners.</title>
        <authorList>
            <person name="Ruby E.G."/>
            <person name="Urbanowski M."/>
            <person name="Campbell J."/>
            <person name="Dunn A."/>
            <person name="Faini M."/>
            <person name="Gunsalus R."/>
            <person name="Lostroh P."/>
            <person name="Lupp C."/>
            <person name="McCann J."/>
            <person name="Millikan D."/>
            <person name="Schaefer A."/>
            <person name="Stabb E."/>
            <person name="Stevens A."/>
            <person name="Visick K."/>
            <person name="Whistler C."/>
            <person name="Greenberg E.P."/>
        </authorList>
    </citation>
    <scope>NUCLEOTIDE SEQUENCE [LARGE SCALE GENOMIC DNA]</scope>
    <source>
        <strain evidence="3">ATCC 700601 / ES114</strain>
    </source>
</reference>
<proteinExistence type="predicted"/>
<name>Q5E1J4_ALIF1</name>
<evidence type="ECO:0000259" key="1">
    <source>
        <dbReference type="PROSITE" id="PS51352"/>
    </source>
</evidence>
<dbReference type="CDD" id="cd02970">
    <property type="entry name" value="PRX_like2"/>
    <property type="match status" value="1"/>
</dbReference>
<keyword evidence="2" id="KW-0560">Oxidoreductase</keyword>
<dbReference type="InterPro" id="IPR013740">
    <property type="entry name" value="Redoxin"/>
</dbReference>
<dbReference type="InterPro" id="IPR013766">
    <property type="entry name" value="Thioredoxin_domain"/>
</dbReference>
<keyword evidence="2" id="KW-0575">Peroxidase</keyword>
<dbReference type="STRING" id="312309.VF_A0032"/>
<dbReference type="KEGG" id="vfi:VF_A0032"/>
<dbReference type="SMR" id="Q5E1J4"/>
<feature type="domain" description="Thioredoxin" evidence="1">
    <location>
        <begin position="6"/>
        <end position="165"/>
    </location>
</feature>
<keyword evidence="3" id="KW-1185">Reference proteome</keyword>
<dbReference type="Proteomes" id="UP000000537">
    <property type="component" value="Chromosome II"/>
</dbReference>
<evidence type="ECO:0000313" key="2">
    <source>
        <dbReference type="EMBL" id="AAW87102.1"/>
    </source>
</evidence>
<organism evidence="2 3">
    <name type="scientific">Aliivibrio fischeri (strain ATCC 700601 / ES114)</name>
    <name type="common">Vibrio fischeri</name>
    <dbReference type="NCBI Taxonomy" id="312309"/>
    <lineage>
        <taxon>Bacteria</taxon>
        <taxon>Pseudomonadati</taxon>
        <taxon>Pseudomonadota</taxon>
        <taxon>Gammaproteobacteria</taxon>
        <taxon>Vibrionales</taxon>
        <taxon>Vibrionaceae</taxon>
        <taxon>Aliivibrio</taxon>
    </lineage>
</organism>
<dbReference type="EnsemblBacteria" id="AAW87102">
    <property type="protein sequence ID" value="AAW87102"/>
    <property type="gene ID" value="VF_A0032"/>
</dbReference>
<gene>
    <name evidence="2" type="ordered locus">VF_A0032</name>
</gene>
<dbReference type="GeneID" id="54165359"/>
<dbReference type="Gene3D" id="3.40.30.10">
    <property type="entry name" value="Glutaredoxin"/>
    <property type="match status" value="1"/>
</dbReference>
<reference evidence="2 3" key="2">
    <citation type="journal article" date="2008" name="BMC Genomics">
        <title>Comparative genomics-based investigation of resequencing targets in Vibrio fischeri: focus on point miscalls and artefactual expansions.</title>
        <authorList>
            <person name="Mandel M.J."/>
            <person name="Stabb E.V."/>
            <person name="Ruby E.G."/>
        </authorList>
    </citation>
    <scope>NUCLEOTIDE SEQUENCE [LARGE SCALE GENOMIC DNA]</scope>
    <source>
        <strain evidence="3">ATCC 700601 / ES114</strain>
    </source>
</reference>
<dbReference type="Pfam" id="PF08534">
    <property type="entry name" value="Redoxin"/>
    <property type="match status" value="1"/>
</dbReference>
<dbReference type="RefSeq" id="WP_011262936.1">
    <property type="nucleotide sequence ID" value="NC_006841.2"/>
</dbReference>
<dbReference type="PATRIC" id="fig|312309.11.peg.2637"/>
<dbReference type="eggNOG" id="COG1225">
    <property type="taxonomic scope" value="Bacteria"/>
</dbReference>
<protein>
    <submittedName>
        <fullName evidence="2">Thioredoxin peroxidase</fullName>
    </submittedName>
</protein>
<dbReference type="InterPro" id="IPR036249">
    <property type="entry name" value="Thioredoxin-like_sf"/>
</dbReference>
<dbReference type="SUPFAM" id="SSF52833">
    <property type="entry name" value="Thioredoxin-like"/>
    <property type="match status" value="1"/>
</dbReference>
<dbReference type="EMBL" id="CP000021">
    <property type="protein sequence ID" value="AAW87102.1"/>
    <property type="molecule type" value="Genomic_DNA"/>
</dbReference>
<dbReference type="GO" id="GO:0004601">
    <property type="term" value="F:peroxidase activity"/>
    <property type="evidence" value="ECO:0007669"/>
    <property type="project" value="UniProtKB-KW"/>
</dbReference>
<accession>Q5E1J4</accession>
<evidence type="ECO:0000313" key="3">
    <source>
        <dbReference type="Proteomes" id="UP000000537"/>
    </source>
</evidence>
<dbReference type="OrthoDB" id="9809746at2"/>
<dbReference type="PROSITE" id="PS51352">
    <property type="entry name" value="THIOREDOXIN_2"/>
    <property type="match status" value="1"/>
</dbReference>